<proteinExistence type="predicted"/>
<protein>
    <submittedName>
        <fullName evidence="1">Uncharacterized protein</fullName>
    </submittedName>
</protein>
<evidence type="ECO:0000313" key="2">
    <source>
        <dbReference type="Proteomes" id="UP000001058"/>
    </source>
</evidence>
<dbReference type="RefSeq" id="XP_002954368.1">
    <property type="nucleotide sequence ID" value="XM_002954322.1"/>
</dbReference>
<dbReference type="Proteomes" id="UP000001058">
    <property type="component" value="Unassembled WGS sequence"/>
</dbReference>
<evidence type="ECO:0000313" key="1">
    <source>
        <dbReference type="EMBL" id="EFJ44518.1"/>
    </source>
</evidence>
<accession>D8U6Y5</accession>
<name>D8U6Y5_VOLCA</name>
<dbReference type="EMBL" id="GL378363">
    <property type="protein sequence ID" value="EFJ44518.1"/>
    <property type="molecule type" value="Genomic_DNA"/>
</dbReference>
<dbReference type="GeneID" id="9624590"/>
<dbReference type="KEGG" id="vcn:VOLCADRAFT_95231"/>
<dbReference type="AlphaFoldDB" id="D8U6Y5"/>
<sequence>MLYTVPFGEWTKADDYPKLQTACVVHECTACVVHVVYLECVAIAAVREQPAVKPRGVEGLRGGEYEASKAGQGRQHCIAVHAVDTALRYENSGTVTEAPQPQLGCSKALALRQVVALRIRIRRSASPPTCGYCTVAFIWAPSPTMSHPAAVRTTATRYISVVRTPAEAPSPLGAAVAAAVDAASATAESDGSCGASPAGHFRVAENWSARRTSIGSISVPDAVFSPLFAATAVHDTKRFKLEGFAAVAIVASGHFLPSV</sequence>
<gene>
    <name evidence="1" type="ORF">VOLCADRAFT_95231</name>
</gene>
<keyword evidence="2" id="KW-1185">Reference proteome</keyword>
<organism evidence="2">
    <name type="scientific">Volvox carteri f. nagariensis</name>
    <dbReference type="NCBI Taxonomy" id="3068"/>
    <lineage>
        <taxon>Eukaryota</taxon>
        <taxon>Viridiplantae</taxon>
        <taxon>Chlorophyta</taxon>
        <taxon>core chlorophytes</taxon>
        <taxon>Chlorophyceae</taxon>
        <taxon>CS clade</taxon>
        <taxon>Chlamydomonadales</taxon>
        <taxon>Volvocaceae</taxon>
        <taxon>Volvox</taxon>
    </lineage>
</organism>
<dbReference type="InParanoid" id="D8U6Y5"/>
<reference evidence="1 2" key="1">
    <citation type="journal article" date="2010" name="Science">
        <title>Genomic analysis of organismal complexity in the multicellular green alga Volvox carteri.</title>
        <authorList>
            <person name="Prochnik S.E."/>
            <person name="Umen J."/>
            <person name="Nedelcu A.M."/>
            <person name="Hallmann A."/>
            <person name="Miller S.M."/>
            <person name="Nishii I."/>
            <person name="Ferris P."/>
            <person name="Kuo A."/>
            <person name="Mitros T."/>
            <person name="Fritz-Laylin L.K."/>
            <person name="Hellsten U."/>
            <person name="Chapman J."/>
            <person name="Simakov O."/>
            <person name="Rensing S.A."/>
            <person name="Terry A."/>
            <person name="Pangilinan J."/>
            <person name="Kapitonov V."/>
            <person name="Jurka J."/>
            <person name="Salamov A."/>
            <person name="Shapiro H."/>
            <person name="Schmutz J."/>
            <person name="Grimwood J."/>
            <person name="Lindquist E."/>
            <person name="Lucas S."/>
            <person name="Grigoriev I.V."/>
            <person name="Schmitt R."/>
            <person name="Kirk D."/>
            <person name="Rokhsar D.S."/>
        </authorList>
    </citation>
    <scope>NUCLEOTIDE SEQUENCE [LARGE SCALE GENOMIC DNA]</scope>
    <source>
        <strain evidence="2">f. Nagariensis / Eve</strain>
    </source>
</reference>